<dbReference type="PANTHER" id="PTHR42861">
    <property type="entry name" value="CALCIUM-TRANSPORTING ATPASE"/>
    <property type="match status" value="1"/>
</dbReference>
<dbReference type="Proteomes" id="UP000248863">
    <property type="component" value="Unassembled WGS sequence"/>
</dbReference>
<evidence type="ECO:0000313" key="2">
    <source>
        <dbReference type="EMBL" id="RAI25158.1"/>
    </source>
</evidence>
<dbReference type="AlphaFoldDB" id="A0A327JP18"/>
<feature type="non-terminal residue" evidence="2">
    <location>
        <position position="76"/>
    </location>
</feature>
<keyword evidence="1" id="KW-1133">Transmembrane helix</keyword>
<feature type="transmembrane region" description="Helical" evidence="1">
    <location>
        <begin position="29"/>
        <end position="46"/>
    </location>
</feature>
<evidence type="ECO:0000256" key="1">
    <source>
        <dbReference type="SAM" id="Phobius"/>
    </source>
</evidence>
<keyword evidence="3" id="KW-1185">Reference proteome</keyword>
<keyword evidence="1" id="KW-0472">Membrane</keyword>
<gene>
    <name evidence="2" type="ORF">CH338_31445</name>
</gene>
<keyword evidence="1" id="KW-0812">Transmembrane</keyword>
<dbReference type="Gene3D" id="1.20.1110.10">
    <property type="entry name" value="Calcium-transporting ATPase, transmembrane domain"/>
    <property type="match status" value="1"/>
</dbReference>
<dbReference type="InterPro" id="IPR023298">
    <property type="entry name" value="ATPase_P-typ_TM_dom_sf"/>
</dbReference>
<evidence type="ECO:0000313" key="3">
    <source>
        <dbReference type="Proteomes" id="UP000248863"/>
    </source>
</evidence>
<proteinExistence type="predicted"/>
<protein>
    <recommendedName>
        <fullName evidence="4">Cation-transporting P-type ATPase N-terminal domain-containing protein</fullName>
    </recommendedName>
</protein>
<reference evidence="2 3" key="1">
    <citation type="submission" date="2017-07" db="EMBL/GenBank/DDBJ databases">
        <title>Draft Genome Sequences of Select Purple Nonsulfur Bacteria.</title>
        <authorList>
            <person name="Lasarre B."/>
            <person name="Mckinlay J.B."/>
        </authorList>
    </citation>
    <scope>NUCLEOTIDE SEQUENCE [LARGE SCALE GENOMIC DNA]</scope>
    <source>
        <strain evidence="2 3">DSM 11907</strain>
    </source>
</reference>
<evidence type="ECO:0008006" key="4">
    <source>
        <dbReference type="Google" id="ProtNLM"/>
    </source>
</evidence>
<organism evidence="2 3">
    <name type="scientific">Rhodoplanes elegans</name>
    <dbReference type="NCBI Taxonomy" id="29408"/>
    <lineage>
        <taxon>Bacteria</taxon>
        <taxon>Pseudomonadati</taxon>
        <taxon>Pseudomonadota</taxon>
        <taxon>Alphaproteobacteria</taxon>
        <taxon>Hyphomicrobiales</taxon>
        <taxon>Nitrobacteraceae</taxon>
        <taxon>Rhodoplanes</taxon>
    </lineage>
</organism>
<dbReference type="Gene3D" id="2.70.150.10">
    <property type="entry name" value="Calcium-transporting ATPase, cytoplasmic transduction domain A"/>
    <property type="match status" value="1"/>
</dbReference>
<comment type="caution">
    <text evidence="2">The sequence shown here is derived from an EMBL/GenBank/DDBJ whole genome shotgun (WGS) entry which is preliminary data.</text>
</comment>
<accession>A0A327JP18</accession>
<sequence length="76" mass="8359">MVIILLVATVISAVEWILEEPRESALPYEAIVIMAIVLLNALLGFIQEARAEKSVRALMALAAPESTVVRDGERQR</sequence>
<name>A0A327JP18_9BRAD</name>
<dbReference type="SUPFAM" id="SSF81665">
    <property type="entry name" value="Calcium ATPase, transmembrane domain M"/>
    <property type="match status" value="1"/>
</dbReference>
<dbReference type="EMBL" id="NPEU01001097">
    <property type="protein sequence ID" value="RAI25158.1"/>
    <property type="molecule type" value="Genomic_DNA"/>
</dbReference>